<dbReference type="InterPro" id="IPR051552">
    <property type="entry name" value="HptR"/>
</dbReference>
<keyword evidence="2" id="KW-0963">Cytoplasm</keyword>
<dbReference type="SMART" id="SM00448">
    <property type="entry name" value="REC"/>
    <property type="match status" value="1"/>
</dbReference>
<evidence type="ECO:0000256" key="6">
    <source>
        <dbReference type="ARBA" id="ARBA00023125"/>
    </source>
</evidence>
<feature type="modified residue" description="4-aspartylphosphate" evidence="8">
    <location>
        <position position="55"/>
    </location>
</feature>
<organism evidence="11 12">
    <name type="scientific">Cohnella cellulosilytica</name>
    <dbReference type="NCBI Taxonomy" id="986710"/>
    <lineage>
        <taxon>Bacteria</taxon>
        <taxon>Bacillati</taxon>
        <taxon>Bacillota</taxon>
        <taxon>Bacilli</taxon>
        <taxon>Bacillales</taxon>
        <taxon>Paenibacillaceae</taxon>
        <taxon>Cohnella</taxon>
    </lineage>
</organism>
<dbReference type="PANTHER" id="PTHR42713:SF3">
    <property type="entry name" value="TRANSCRIPTIONAL REGULATORY PROTEIN HPTR"/>
    <property type="match status" value="1"/>
</dbReference>
<dbReference type="InterPro" id="IPR009057">
    <property type="entry name" value="Homeodomain-like_sf"/>
</dbReference>
<name>A0ABW2FEV7_9BACL</name>
<dbReference type="Gene3D" id="1.10.10.60">
    <property type="entry name" value="Homeodomain-like"/>
    <property type="match status" value="2"/>
</dbReference>
<keyword evidence="4" id="KW-0902">Two-component regulatory system</keyword>
<dbReference type="InterPro" id="IPR020449">
    <property type="entry name" value="Tscrpt_reg_AraC-type_HTH"/>
</dbReference>
<evidence type="ECO:0000256" key="3">
    <source>
        <dbReference type="ARBA" id="ARBA00022553"/>
    </source>
</evidence>
<keyword evidence="6" id="KW-0238">DNA-binding</keyword>
<keyword evidence="12" id="KW-1185">Reference proteome</keyword>
<gene>
    <name evidence="11" type="ORF">ACFQMJ_16365</name>
</gene>
<evidence type="ECO:0000256" key="4">
    <source>
        <dbReference type="ARBA" id="ARBA00023012"/>
    </source>
</evidence>
<dbReference type="PRINTS" id="PR00032">
    <property type="entry name" value="HTHARAC"/>
</dbReference>
<evidence type="ECO:0000256" key="1">
    <source>
        <dbReference type="ARBA" id="ARBA00004496"/>
    </source>
</evidence>
<keyword evidence="3 8" id="KW-0597">Phosphoprotein</keyword>
<dbReference type="PANTHER" id="PTHR42713">
    <property type="entry name" value="HISTIDINE KINASE-RELATED"/>
    <property type="match status" value="1"/>
</dbReference>
<dbReference type="InterPro" id="IPR011006">
    <property type="entry name" value="CheY-like_superfamily"/>
</dbReference>
<protein>
    <submittedName>
        <fullName evidence="11">Response regulator</fullName>
    </submittedName>
</protein>
<evidence type="ECO:0000259" key="9">
    <source>
        <dbReference type="PROSITE" id="PS01124"/>
    </source>
</evidence>
<dbReference type="RefSeq" id="WP_378046129.1">
    <property type="nucleotide sequence ID" value="NZ_JBHMDN010000010.1"/>
</dbReference>
<dbReference type="PROSITE" id="PS01124">
    <property type="entry name" value="HTH_ARAC_FAMILY_2"/>
    <property type="match status" value="1"/>
</dbReference>
<evidence type="ECO:0000256" key="8">
    <source>
        <dbReference type="PROSITE-ProRule" id="PRU00169"/>
    </source>
</evidence>
<dbReference type="PROSITE" id="PS00041">
    <property type="entry name" value="HTH_ARAC_FAMILY_1"/>
    <property type="match status" value="1"/>
</dbReference>
<accession>A0ABW2FEV7</accession>
<dbReference type="PROSITE" id="PS50110">
    <property type="entry name" value="RESPONSE_REGULATORY"/>
    <property type="match status" value="1"/>
</dbReference>
<evidence type="ECO:0000256" key="5">
    <source>
        <dbReference type="ARBA" id="ARBA00023015"/>
    </source>
</evidence>
<feature type="domain" description="HTH araC/xylS-type" evidence="9">
    <location>
        <begin position="371"/>
        <end position="469"/>
    </location>
</feature>
<dbReference type="SUPFAM" id="SSF52172">
    <property type="entry name" value="CheY-like"/>
    <property type="match status" value="1"/>
</dbReference>
<reference evidence="12" key="1">
    <citation type="journal article" date="2019" name="Int. J. Syst. Evol. Microbiol.">
        <title>The Global Catalogue of Microorganisms (GCM) 10K type strain sequencing project: providing services to taxonomists for standard genome sequencing and annotation.</title>
        <authorList>
            <consortium name="The Broad Institute Genomics Platform"/>
            <consortium name="The Broad Institute Genome Sequencing Center for Infectious Disease"/>
            <person name="Wu L."/>
            <person name="Ma J."/>
        </authorList>
    </citation>
    <scope>NUCLEOTIDE SEQUENCE [LARGE SCALE GENOMIC DNA]</scope>
    <source>
        <strain evidence="12">KCTC 12907</strain>
    </source>
</reference>
<evidence type="ECO:0000313" key="12">
    <source>
        <dbReference type="Proteomes" id="UP001596378"/>
    </source>
</evidence>
<proteinExistence type="predicted"/>
<evidence type="ECO:0000313" key="11">
    <source>
        <dbReference type="EMBL" id="MFC7150102.1"/>
    </source>
</evidence>
<dbReference type="SMART" id="SM00342">
    <property type="entry name" value="HTH_ARAC"/>
    <property type="match status" value="1"/>
</dbReference>
<dbReference type="Proteomes" id="UP001596378">
    <property type="component" value="Unassembled WGS sequence"/>
</dbReference>
<dbReference type="InterPro" id="IPR001789">
    <property type="entry name" value="Sig_transdc_resp-reg_receiver"/>
</dbReference>
<evidence type="ECO:0000256" key="2">
    <source>
        <dbReference type="ARBA" id="ARBA00022490"/>
    </source>
</evidence>
<evidence type="ECO:0000259" key="10">
    <source>
        <dbReference type="PROSITE" id="PS50110"/>
    </source>
</evidence>
<comment type="caution">
    <text evidence="11">The sequence shown here is derived from an EMBL/GenBank/DDBJ whole genome shotgun (WGS) entry which is preliminary data.</text>
</comment>
<keyword evidence="7" id="KW-0804">Transcription</keyword>
<dbReference type="Gene3D" id="3.40.50.2300">
    <property type="match status" value="1"/>
</dbReference>
<dbReference type="Pfam" id="PF00072">
    <property type="entry name" value="Response_reg"/>
    <property type="match status" value="1"/>
</dbReference>
<dbReference type="InterPro" id="IPR018062">
    <property type="entry name" value="HTH_AraC-typ_CS"/>
</dbReference>
<comment type="subcellular location">
    <subcellularLocation>
        <location evidence="1">Cytoplasm</location>
    </subcellularLocation>
</comment>
<feature type="domain" description="Response regulatory" evidence="10">
    <location>
        <begin position="3"/>
        <end position="120"/>
    </location>
</feature>
<dbReference type="InterPro" id="IPR018060">
    <property type="entry name" value="HTH_AraC"/>
</dbReference>
<evidence type="ECO:0000256" key="7">
    <source>
        <dbReference type="ARBA" id="ARBA00023163"/>
    </source>
</evidence>
<keyword evidence="5" id="KW-0805">Transcription regulation</keyword>
<dbReference type="SUPFAM" id="SSF46689">
    <property type="entry name" value="Homeodomain-like"/>
    <property type="match status" value="2"/>
</dbReference>
<sequence length="471" mass="53143">MYKALIVDDESWVAESLKDLVEWERYGFEVVGLAAGGVEALEAMREKRPDVVFTDIRMPEINGLELIRRGKPLYEDMRFVVVSGYAEFAYAQRALLYGASAYCLKPFDEMEIQGVLAKLKDELDNERGTDAELLLRLLDDPEASDRERWLEALRKRGALDWIRQGIVPVVAVGTADLPRPGGREIRLKTGAAKTAYLLAESLVPAALESWLVAMPPGLSGIGVGARANDWQELREALEQADSAAYQFFVAGAPGVFGLREESVPALDELMVKARADIADRNGPAVAETLDRIGALFAAGELTIRHAFQVYTMTISWLYGLERRETMLYSYEQLVRSFEDAAGMIAELKTAADRHLRQAASIAPETRNQTFNAILHFVTDNFRRDLSLQELSEQFYMNPSYISQLFKKEVGETFTGYVARLRVSQARELLERGDDTIQEIAEKVGYRDYFYFTRLFKKLTGLTPTQYRELRP</sequence>
<dbReference type="Pfam" id="PF12833">
    <property type="entry name" value="HTH_18"/>
    <property type="match status" value="1"/>
</dbReference>
<dbReference type="EMBL" id="JBHTAI010000009">
    <property type="protein sequence ID" value="MFC7150102.1"/>
    <property type="molecule type" value="Genomic_DNA"/>
</dbReference>
<dbReference type="CDD" id="cd17536">
    <property type="entry name" value="REC_YesN-like"/>
    <property type="match status" value="1"/>
</dbReference>